<feature type="compositionally biased region" description="Low complexity" evidence="1">
    <location>
        <begin position="55"/>
        <end position="64"/>
    </location>
</feature>
<organism evidence="2 3">
    <name type="scientific">Lasallia pustulata</name>
    <dbReference type="NCBI Taxonomy" id="136370"/>
    <lineage>
        <taxon>Eukaryota</taxon>
        <taxon>Fungi</taxon>
        <taxon>Dikarya</taxon>
        <taxon>Ascomycota</taxon>
        <taxon>Pezizomycotina</taxon>
        <taxon>Lecanoromycetes</taxon>
        <taxon>OSLEUM clade</taxon>
        <taxon>Umbilicariomycetidae</taxon>
        <taxon>Umbilicariales</taxon>
        <taxon>Umbilicariaceae</taxon>
        <taxon>Lasallia</taxon>
    </lineage>
</organism>
<feature type="compositionally biased region" description="Low complexity" evidence="1">
    <location>
        <begin position="110"/>
        <end position="122"/>
    </location>
</feature>
<dbReference type="OrthoDB" id="5398515at2759"/>
<feature type="region of interest" description="Disordered" evidence="1">
    <location>
        <begin position="165"/>
        <end position="184"/>
    </location>
</feature>
<sequence>MTTTPPLRSEVQTPSTPRHGAKYDITHSYPTRKTTRSSTQRFGRAAQTPPPPPVTLSTSSPRLPNRSTTRSSKRNFSPPSSAQTSPKKTLSKVTKVSNRKTGSNVLHPESTASAAKSRSRSSNLFEDPSSIISAAAMLPTPAKTPRKRQAVPGVSTTARILFPTRPDIVEEAMPSSRKKGRNRRHVGFSLGSFMEDEENASEGHIEIYTDSKDKLPELDESEDNPFYVKPGQASSVERPASRASKRRKVGTGINVDKEMEQAFKREDGMVYVFRGKKIFRKFDDHREDEEADVNFFGSDEWHDSEIDGESSPPLRPFTRSSIKPRLLFPTEEQRRAREAQAKIAAEEAITDIEEHHLIDSEMTDLAGDTEEEVAVTPVKPTFILASPPTSGRTTRAAAKKAALDSSPLVPEPVELPNSVVQKVKKRSPFDMWQRTKVGADAAGKGRKREGDVLERTGGMQVKKAKSNGV</sequence>
<evidence type="ECO:0000313" key="2">
    <source>
        <dbReference type="EMBL" id="KAA6416217.1"/>
    </source>
</evidence>
<dbReference type="Proteomes" id="UP000324767">
    <property type="component" value="Unassembled WGS sequence"/>
</dbReference>
<reference evidence="2 3" key="1">
    <citation type="submission" date="2019-09" db="EMBL/GenBank/DDBJ databases">
        <title>The hologenome of the rock-dwelling lichen Lasallia pustulata.</title>
        <authorList>
            <person name="Greshake Tzovaras B."/>
            <person name="Segers F."/>
            <person name="Bicker A."/>
            <person name="Dal Grande F."/>
            <person name="Otte J."/>
            <person name="Hankeln T."/>
            <person name="Schmitt I."/>
            <person name="Ebersberger I."/>
        </authorList>
    </citation>
    <scope>NUCLEOTIDE SEQUENCE [LARGE SCALE GENOMIC DNA]</scope>
    <source>
        <strain evidence="2">A1-1</strain>
    </source>
</reference>
<feature type="region of interest" description="Disordered" evidence="1">
    <location>
        <begin position="215"/>
        <end position="249"/>
    </location>
</feature>
<name>A0A5M8Q4B5_9LECA</name>
<protein>
    <submittedName>
        <fullName evidence="2">Uncharacterized protein</fullName>
    </submittedName>
</protein>
<feature type="region of interest" description="Disordered" evidence="1">
    <location>
        <begin position="1"/>
        <end position="158"/>
    </location>
</feature>
<feature type="compositionally biased region" description="Polar residues" evidence="1">
    <location>
        <begin position="28"/>
        <end position="41"/>
    </location>
</feature>
<feature type="region of interest" description="Disordered" evidence="1">
    <location>
        <begin position="300"/>
        <end position="332"/>
    </location>
</feature>
<dbReference type="EMBL" id="VXIT01000001">
    <property type="protein sequence ID" value="KAA6416217.1"/>
    <property type="molecule type" value="Genomic_DNA"/>
</dbReference>
<feature type="region of interest" description="Disordered" evidence="1">
    <location>
        <begin position="434"/>
        <end position="469"/>
    </location>
</feature>
<evidence type="ECO:0000313" key="3">
    <source>
        <dbReference type="Proteomes" id="UP000324767"/>
    </source>
</evidence>
<gene>
    <name evidence="2" type="ORF">FRX48_00937</name>
</gene>
<feature type="compositionally biased region" description="Polar residues" evidence="1">
    <location>
        <begin position="1"/>
        <end position="16"/>
    </location>
</feature>
<feature type="region of interest" description="Disordered" evidence="1">
    <location>
        <begin position="382"/>
        <end position="411"/>
    </location>
</feature>
<comment type="caution">
    <text evidence="2">The sequence shown here is derived from an EMBL/GenBank/DDBJ whole genome shotgun (WGS) entry which is preliminary data.</text>
</comment>
<accession>A0A5M8Q4B5</accession>
<evidence type="ECO:0000256" key="1">
    <source>
        <dbReference type="SAM" id="MobiDB-lite"/>
    </source>
</evidence>
<proteinExistence type="predicted"/>
<dbReference type="AlphaFoldDB" id="A0A5M8Q4B5"/>
<feature type="compositionally biased region" description="Polar residues" evidence="1">
    <location>
        <begin position="65"/>
        <end position="104"/>
    </location>
</feature>